<evidence type="ECO:0000313" key="2">
    <source>
        <dbReference type="Proteomes" id="UP000662770"/>
    </source>
</evidence>
<accession>A0ABX7QQU9</accession>
<gene>
    <name evidence="1" type="ORF">JYB87_00860</name>
</gene>
<dbReference type="Proteomes" id="UP000662770">
    <property type="component" value="Chromosome"/>
</dbReference>
<name>A0ABX7QQU9_9GAMM</name>
<keyword evidence="2" id="KW-1185">Reference proteome</keyword>
<dbReference type="EMBL" id="CP071503">
    <property type="protein sequence ID" value="QSX33837.1"/>
    <property type="molecule type" value="Genomic_DNA"/>
</dbReference>
<dbReference type="RefSeq" id="WP_207355045.1">
    <property type="nucleotide sequence ID" value="NZ_CP071503.1"/>
</dbReference>
<organism evidence="1 2">
    <name type="scientific">Shewanella avicenniae</name>
    <dbReference type="NCBI Taxonomy" id="2814294"/>
    <lineage>
        <taxon>Bacteria</taxon>
        <taxon>Pseudomonadati</taxon>
        <taxon>Pseudomonadota</taxon>
        <taxon>Gammaproteobacteria</taxon>
        <taxon>Alteromonadales</taxon>
        <taxon>Shewanellaceae</taxon>
        <taxon>Shewanella</taxon>
    </lineage>
</organism>
<evidence type="ECO:0000313" key="1">
    <source>
        <dbReference type="EMBL" id="QSX33837.1"/>
    </source>
</evidence>
<reference evidence="1 2" key="1">
    <citation type="submission" date="2021-03" db="EMBL/GenBank/DDBJ databases">
        <title>Novel species identification of genus Shewanella.</title>
        <authorList>
            <person name="Liu G."/>
            <person name="Zhang Q."/>
        </authorList>
    </citation>
    <scope>NUCLEOTIDE SEQUENCE [LARGE SCALE GENOMIC DNA]</scope>
    <source>
        <strain evidence="1 2">FJAT-51800</strain>
    </source>
</reference>
<evidence type="ECO:0008006" key="3">
    <source>
        <dbReference type="Google" id="ProtNLM"/>
    </source>
</evidence>
<protein>
    <recommendedName>
        <fullName evidence="3">Abi-like protein</fullName>
    </recommendedName>
</protein>
<sequence length="235" mass="27315">MTDSEIKELFKIQSRNVRHLKKVEKNLTMDINYHLLKGDDFKVGIKTNFYSLLYSSLSEAQFLQILHTPNGFLYSEIQKVNKKSSIVDKWKCMLDIALSKVGDFKVDSNISNKRNHLLDIITTYIESPQTIRNKIAHGQWVCALNSKNTKENTATTTAVKSINVVEISRWYTVHQYLCFIMRDLVQSTPGTFNQSFNDNYSKLDTFLTESASWTLTTRINDIKRKYQNRKVQPED</sequence>
<proteinExistence type="predicted"/>